<evidence type="ECO:0000259" key="1">
    <source>
        <dbReference type="Pfam" id="PF10727"/>
    </source>
</evidence>
<keyword evidence="4" id="KW-1185">Reference proteome</keyword>
<dbReference type="InterPro" id="IPR036291">
    <property type="entry name" value="NAD(P)-bd_dom_sf"/>
</dbReference>
<dbReference type="InterPro" id="IPR018931">
    <property type="entry name" value="DUF2520"/>
</dbReference>
<dbReference type="SUPFAM" id="SSF48179">
    <property type="entry name" value="6-phosphogluconate dehydrogenase C-terminal domain-like"/>
    <property type="match status" value="1"/>
</dbReference>
<dbReference type="SUPFAM" id="SSF51735">
    <property type="entry name" value="NAD(P)-binding Rossmann-fold domains"/>
    <property type="match status" value="1"/>
</dbReference>
<protein>
    <submittedName>
        <fullName evidence="3">Uncharacterized conserved protein</fullName>
    </submittedName>
</protein>
<reference evidence="3 4" key="1">
    <citation type="submission" date="2018-12" db="EMBL/GenBank/DDBJ databases">
        <authorList>
            <consortium name="Pathogen Informatics"/>
        </authorList>
    </citation>
    <scope>NUCLEOTIDE SEQUENCE [LARGE SCALE GENOMIC DNA]</scope>
    <source>
        <strain evidence="3 4">NCTC12742</strain>
    </source>
</reference>
<dbReference type="Pfam" id="PF10728">
    <property type="entry name" value="DUF2520"/>
    <property type="match status" value="1"/>
</dbReference>
<accession>A0A3S5AAD1</accession>
<dbReference type="PANTHER" id="PTHR40459:SF1">
    <property type="entry name" value="CONSERVED HYPOTHETICAL ALANINE AND LEUCINE RICH PROTEIN"/>
    <property type="match status" value="1"/>
</dbReference>
<dbReference type="Gene3D" id="1.10.1040.20">
    <property type="entry name" value="ProC-like, C-terminal domain"/>
    <property type="match status" value="1"/>
</dbReference>
<evidence type="ECO:0000259" key="2">
    <source>
        <dbReference type="Pfam" id="PF10728"/>
    </source>
</evidence>
<gene>
    <name evidence="3" type="ORF">NCTC12742_01028</name>
</gene>
<evidence type="ECO:0000313" key="3">
    <source>
        <dbReference type="EMBL" id="VEJ51110.1"/>
    </source>
</evidence>
<dbReference type="OrthoDB" id="8650434at2"/>
<dbReference type="InterPro" id="IPR037108">
    <property type="entry name" value="TM1727-like_C_sf"/>
</dbReference>
<dbReference type="EMBL" id="LR134533">
    <property type="protein sequence ID" value="VEJ51110.1"/>
    <property type="molecule type" value="Genomic_DNA"/>
</dbReference>
<sequence>MGKSVHIIGAGKVGQTLARILQAGGAWQLSSVYSRSNGAQLVAQAGAGRTVAAVPELPPADLVLLTVSDNALAGVAEQLAGLPWLSEQTLVLHCSGSQTVGVLDCLAAKGALTGCLHPVFAFADVDLSVRTLAGSLCAAEAANAAAKVRLYALAQDLGLRAFDMPSEHKARYHAALSAASNFTVALAAFAQELLNPLALDGVLARELVAGLMRQSVDNLMGKLPLQALTGPIVRGDDSTVAAHLACMNEREREIYCKYAEETLKLAAGRLDEAGQARIRLLLEAGSSVGR</sequence>
<dbReference type="KEGG" id="nwe:SAMEA3174300_1652"/>
<dbReference type="Pfam" id="PF10727">
    <property type="entry name" value="Rossmann-like"/>
    <property type="match status" value="1"/>
</dbReference>
<dbReference type="STRING" id="28091.SAMEA3174300_01652"/>
<dbReference type="InterPro" id="IPR008927">
    <property type="entry name" value="6-PGluconate_DH-like_C_sf"/>
</dbReference>
<feature type="domain" description="Putative oxidoreductase/dehydrogenase Rossmann-like" evidence="1">
    <location>
        <begin position="4"/>
        <end position="118"/>
    </location>
</feature>
<dbReference type="Proteomes" id="UP000272771">
    <property type="component" value="Chromosome"/>
</dbReference>
<organism evidence="3 4">
    <name type="scientific">Neisseria weaveri</name>
    <dbReference type="NCBI Taxonomy" id="28091"/>
    <lineage>
        <taxon>Bacteria</taxon>
        <taxon>Pseudomonadati</taxon>
        <taxon>Pseudomonadota</taxon>
        <taxon>Betaproteobacteria</taxon>
        <taxon>Neisseriales</taxon>
        <taxon>Neisseriaceae</taxon>
        <taxon>Neisseria</taxon>
    </lineage>
</organism>
<dbReference type="AlphaFoldDB" id="A0A3S5AAD1"/>
<dbReference type="Gene3D" id="3.40.50.720">
    <property type="entry name" value="NAD(P)-binding Rossmann-like Domain"/>
    <property type="match status" value="1"/>
</dbReference>
<name>A0A3S5AAD1_9NEIS</name>
<dbReference type="PANTHER" id="PTHR40459">
    <property type="entry name" value="CONSERVED HYPOTHETICAL ALANINE AND LEUCINE RICH PROTEIN"/>
    <property type="match status" value="1"/>
</dbReference>
<dbReference type="InterPro" id="IPR019665">
    <property type="entry name" value="OxRdtase/DH_put_Rossmann_dom"/>
</dbReference>
<dbReference type="RefSeq" id="WP_004285223.1">
    <property type="nucleotide sequence ID" value="NZ_CAUJRG010000022.1"/>
</dbReference>
<evidence type="ECO:0000313" key="4">
    <source>
        <dbReference type="Proteomes" id="UP000272771"/>
    </source>
</evidence>
<proteinExistence type="predicted"/>
<feature type="domain" description="DUF2520" evidence="2">
    <location>
        <begin position="136"/>
        <end position="261"/>
    </location>
</feature>